<sequence>MDHTSVNECLEGSETVPKRWSGLVRRAIKSPPEIVWKLSADFLGAIKYAEMIDTCELVEGEKNAVGCVRFCKGPELETKEKLIAIDPLNRCYTYTITDNNLGLEGYKATFQLITMSNGSGVIEWRFEADPSSPIGTEEKFKIQMSSLLEKLIQGLERAAANEDK</sequence>
<protein>
    <submittedName>
        <fullName evidence="1">TSA: Wollemia nobilis Ref_Wollemi_Transcript_12879_957 transcribed RNA sequence</fullName>
    </submittedName>
</protein>
<dbReference type="InterPro" id="IPR019587">
    <property type="entry name" value="Polyketide_cyclase/dehydratase"/>
</dbReference>
<dbReference type="SUPFAM" id="SSF55961">
    <property type="entry name" value="Bet v1-like"/>
    <property type="match status" value="1"/>
</dbReference>
<name>A0A0C9S7S2_9CONI</name>
<dbReference type="Gene3D" id="3.30.530.20">
    <property type="match status" value="1"/>
</dbReference>
<dbReference type="InterPro" id="IPR023393">
    <property type="entry name" value="START-like_dom_sf"/>
</dbReference>
<organism evidence="1">
    <name type="scientific">Wollemia nobilis</name>
    <dbReference type="NCBI Taxonomy" id="56998"/>
    <lineage>
        <taxon>Eukaryota</taxon>
        <taxon>Viridiplantae</taxon>
        <taxon>Streptophyta</taxon>
        <taxon>Embryophyta</taxon>
        <taxon>Tracheophyta</taxon>
        <taxon>Spermatophyta</taxon>
        <taxon>Pinopsida</taxon>
        <taxon>Pinidae</taxon>
        <taxon>Conifers II</taxon>
        <taxon>Araucariales</taxon>
        <taxon>Araucariaceae</taxon>
        <taxon>Wollemia</taxon>
    </lineage>
</organism>
<dbReference type="Pfam" id="PF10604">
    <property type="entry name" value="Polyketide_cyc2"/>
    <property type="match status" value="1"/>
</dbReference>
<proteinExistence type="predicted"/>
<dbReference type="CDD" id="cd07821">
    <property type="entry name" value="PYR_PYL_RCAR_like"/>
    <property type="match status" value="1"/>
</dbReference>
<reference evidence="1" key="1">
    <citation type="submission" date="2015-02" db="EMBL/GenBank/DDBJ databases">
        <title>A transcriptome of Wollemia nobilis - a relic of Gondwana.</title>
        <authorList>
            <person name="Chia J.Y."/>
            <person name="Leong Y.S."/>
            <person name="Abdul Karim S."/>
            <person name="Wan Azmi N."/>
            <person name="Hercus R."/>
            <person name="Croft L."/>
        </authorList>
    </citation>
    <scope>NUCLEOTIDE SEQUENCE</scope>
    <source>
        <strain evidence="1">MaeBrown</strain>
        <tissue evidence="1">Leaf</tissue>
    </source>
</reference>
<dbReference type="InterPro" id="IPR053249">
    <property type="entry name" value="LFS"/>
</dbReference>
<dbReference type="PANTHER" id="PTHR33789">
    <property type="entry name" value="LACHRYMATORY-FACTOR SYNTHASE"/>
    <property type="match status" value="1"/>
</dbReference>
<dbReference type="PANTHER" id="PTHR33789:SF5">
    <property type="entry name" value="BET V I_MAJOR LATEX PROTEIN DOMAIN-CONTAINING PROTEIN"/>
    <property type="match status" value="1"/>
</dbReference>
<dbReference type="EMBL" id="GCHU01012804">
    <property type="protein sequence ID" value="JAG87323.1"/>
    <property type="molecule type" value="Transcribed_RNA"/>
</dbReference>
<dbReference type="AlphaFoldDB" id="A0A0C9S7S2"/>
<accession>A0A0C9S7S2</accession>
<evidence type="ECO:0000313" key="1">
    <source>
        <dbReference type="EMBL" id="JAG87323.1"/>
    </source>
</evidence>